<organism evidence="1 2">
    <name type="scientific">Allosphingosinicella indica</name>
    <dbReference type="NCBI Taxonomy" id="941907"/>
    <lineage>
        <taxon>Bacteria</taxon>
        <taxon>Pseudomonadati</taxon>
        <taxon>Pseudomonadota</taxon>
        <taxon>Alphaproteobacteria</taxon>
        <taxon>Sphingomonadales</taxon>
        <taxon>Sphingomonadaceae</taxon>
        <taxon>Allosphingosinicella</taxon>
    </lineage>
</organism>
<dbReference type="AlphaFoldDB" id="A0A1X7GKA8"/>
<accession>A0A1X7GKA8</accession>
<dbReference type="Proteomes" id="UP000192934">
    <property type="component" value="Chromosome I"/>
</dbReference>
<sequence length="91" mass="9901">MTAPVVVIHFLADGDTTYRVFGDGPVRVLFVDEKAPHDRVYEWLSREPMEDLAAIVPEGGAVGSKSDARHPAIANAIEAALEGRPHLRPVE</sequence>
<keyword evidence="2" id="KW-1185">Reference proteome</keyword>
<reference evidence="2" key="1">
    <citation type="submission" date="2017-04" db="EMBL/GenBank/DDBJ databases">
        <authorList>
            <person name="Varghese N."/>
            <person name="Submissions S."/>
        </authorList>
    </citation>
    <scope>NUCLEOTIDE SEQUENCE [LARGE SCALE GENOMIC DNA]</scope>
    <source>
        <strain evidence="2">Dd16</strain>
    </source>
</reference>
<dbReference type="STRING" id="941907.SAMN06295910_1914"/>
<evidence type="ECO:0000313" key="2">
    <source>
        <dbReference type="Proteomes" id="UP000192934"/>
    </source>
</evidence>
<dbReference type="EMBL" id="LT840185">
    <property type="protein sequence ID" value="SMF70631.1"/>
    <property type="molecule type" value="Genomic_DNA"/>
</dbReference>
<proteinExistence type="predicted"/>
<dbReference type="RefSeq" id="WP_085218564.1">
    <property type="nucleotide sequence ID" value="NZ_LT840185.1"/>
</dbReference>
<protein>
    <submittedName>
        <fullName evidence="1">Uncharacterized protein</fullName>
    </submittedName>
</protein>
<name>A0A1X7GKA8_9SPHN</name>
<gene>
    <name evidence="1" type="ORF">SAMN06295910_1914</name>
</gene>
<evidence type="ECO:0000313" key="1">
    <source>
        <dbReference type="EMBL" id="SMF70631.1"/>
    </source>
</evidence>
<dbReference type="OrthoDB" id="7596520at2"/>